<comment type="subcellular location">
    <subcellularLocation>
        <location evidence="2">Cell membrane</location>
    </subcellularLocation>
    <subcellularLocation>
        <location evidence="1">Membrane</location>
        <topology evidence="1">Multi-pass membrane protein</topology>
    </subcellularLocation>
</comment>
<dbReference type="Pfam" id="PF04831">
    <property type="entry name" value="POPDC1-3"/>
    <property type="match status" value="1"/>
</dbReference>
<dbReference type="Proteomes" id="UP000475862">
    <property type="component" value="Unassembled WGS sequence"/>
</dbReference>
<keyword evidence="3" id="KW-1003">Cell membrane</keyword>
<dbReference type="GO" id="GO:0042383">
    <property type="term" value="C:sarcolemma"/>
    <property type="evidence" value="ECO:0007669"/>
    <property type="project" value="TreeGrafter"/>
</dbReference>
<dbReference type="InterPro" id="IPR006916">
    <property type="entry name" value="POPDC1-3"/>
</dbReference>
<evidence type="ECO:0000256" key="6">
    <source>
        <dbReference type="ARBA" id="ARBA00023136"/>
    </source>
</evidence>
<protein>
    <recommendedName>
        <fullName evidence="7">POPDC1-3 domain-containing protein</fullName>
    </recommendedName>
</protein>
<dbReference type="AlphaFoldDB" id="A0A6G0TCF7"/>
<dbReference type="OrthoDB" id="425611at2759"/>
<dbReference type="PANTHER" id="PTHR12101:SF17">
    <property type="entry name" value="BLOOD VESSEL EPICARDIAL SUBSTANCE"/>
    <property type="match status" value="1"/>
</dbReference>
<keyword evidence="5" id="KW-1133">Transmembrane helix</keyword>
<feature type="domain" description="POPDC1-3" evidence="7">
    <location>
        <begin position="126"/>
        <end position="345"/>
    </location>
</feature>
<evidence type="ECO:0000313" key="9">
    <source>
        <dbReference type="Proteomes" id="UP000475862"/>
    </source>
</evidence>
<accession>A0A6G0TCF7</accession>
<name>A0A6G0TCF7_APHGL</name>
<organism evidence="8 9">
    <name type="scientific">Aphis glycines</name>
    <name type="common">Soybean aphid</name>
    <dbReference type="NCBI Taxonomy" id="307491"/>
    <lineage>
        <taxon>Eukaryota</taxon>
        <taxon>Metazoa</taxon>
        <taxon>Ecdysozoa</taxon>
        <taxon>Arthropoda</taxon>
        <taxon>Hexapoda</taxon>
        <taxon>Insecta</taxon>
        <taxon>Pterygota</taxon>
        <taxon>Neoptera</taxon>
        <taxon>Paraneoptera</taxon>
        <taxon>Hemiptera</taxon>
        <taxon>Sternorrhyncha</taxon>
        <taxon>Aphidomorpha</taxon>
        <taxon>Aphidoidea</taxon>
        <taxon>Aphididae</taxon>
        <taxon>Aphidini</taxon>
        <taxon>Aphis</taxon>
        <taxon>Aphis</taxon>
    </lineage>
</organism>
<dbReference type="GO" id="GO:0007507">
    <property type="term" value="P:heart development"/>
    <property type="evidence" value="ECO:0007669"/>
    <property type="project" value="TreeGrafter"/>
</dbReference>
<evidence type="ECO:0000256" key="3">
    <source>
        <dbReference type="ARBA" id="ARBA00022475"/>
    </source>
</evidence>
<evidence type="ECO:0000313" key="8">
    <source>
        <dbReference type="EMBL" id="KAE9530559.1"/>
    </source>
</evidence>
<gene>
    <name evidence="8" type="ORF">AGLY_011021</name>
</gene>
<dbReference type="GO" id="GO:0042391">
    <property type="term" value="P:regulation of membrane potential"/>
    <property type="evidence" value="ECO:0007669"/>
    <property type="project" value="TreeGrafter"/>
</dbReference>
<keyword evidence="4" id="KW-0812">Transmembrane</keyword>
<dbReference type="GO" id="GO:0030552">
    <property type="term" value="F:cAMP binding"/>
    <property type="evidence" value="ECO:0007669"/>
    <property type="project" value="TreeGrafter"/>
</dbReference>
<keyword evidence="9" id="KW-1185">Reference proteome</keyword>
<evidence type="ECO:0000256" key="5">
    <source>
        <dbReference type="ARBA" id="ARBA00022989"/>
    </source>
</evidence>
<dbReference type="GO" id="GO:0051146">
    <property type="term" value="P:striated muscle cell differentiation"/>
    <property type="evidence" value="ECO:0007669"/>
    <property type="project" value="TreeGrafter"/>
</dbReference>
<comment type="caution">
    <text evidence="8">The sequence shown here is derived from an EMBL/GenBank/DDBJ whole genome shotgun (WGS) entry which is preliminary data.</text>
</comment>
<evidence type="ECO:0000259" key="7">
    <source>
        <dbReference type="Pfam" id="PF04831"/>
    </source>
</evidence>
<keyword evidence="6" id="KW-0472">Membrane</keyword>
<proteinExistence type="predicted"/>
<evidence type="ECO:0000256" key="1">
    <source>
        <dbReference type="ARBA" id="ARBA00004141"/>
    </source>
</evidence>
<reference evidence="8 9" key="1">
    <citation type="submission" date="2019-08" db="EMBL/GenBank/DDBJ databases">
        <title>The genome of the soybean aphid Biotype 1, its phylome, world population structure and adaptation to the North American continent.</title>
        <authorList>
            <person name="Giordano R."/>
            <person name="Donthu R.K."/>
            <person name="Hernandez A.G."/>
            <person name="Wright C.L."/>
            <person name="Zimin A.V."/>
        </authorList>
    </citation>
    <scope>NUCLEOTIDE SEQUENCE [LARGE SCALE GENOMIC DNA]</scope>
    <source>
        <tissue evidence="8">Whole aphids</tissue>
    </source>
</reference>
<sequence length="551" mass="60264">MGHHNHSVTVESATNAYAAPSPVNGTTTLRDVIGTAVVAGCNPHRNTNITTSSGGGGVGNCTGATGAVAMHNGTVAPQGRSASDYYYYYSYDNVTETAMFFPLNGTATGGPAAPFEKSNCQWIPAQQSLFQFSNICFLTAFIVPRSYKLSVLSLRALLFLGFLISGLWASTDVCAADALLWYGSLALINGVHTLKLCKKLMPPALSVELMELYLRVFKPLKVSQKHFRELTREAVIEELSPGECYAVEAVTACDQRLCGVTCEGTQLHNISSYQFIDSPEWMASALMHGETMFQVTITAAEDCVYLCWQLSKLNRIFKHRTQLHAVLTSIIGKDITHKMYSLNEQLGQAKSFDDQTRAARNDHWRQAIYRSVSYDAVNTGTKGTVRSNAWKRYRDRKASLFADPGETIRSVGEGGGDIPSNGDLMKGLENVAHMSPVHGPRRCWIPVLTTQLSDSTTAYVSMDGQSSSADEEREPMLPCKDQQSDDIPLYRLDGQHQSAAALASIPTIVAEAIGLELNVDAAQQRPRRPGSLRRQNSNIINGEVIFDETVL</sequence>
<dbReference type="EMBL" id="VYZN01000042">
    <property type="protein sequence ID" value="KAE9530559.1"/>
    <property type="molecule type" value="Genomic_DNA"/>
</dbReference>
<evidence type="ECO:0000256" key="2">
    <source>
        <dbReference type="ARBA" id="ARBA00004236"/>
    </source>
</evidence>
<dbReference type="InterPro" id="IPR055272">
    <property type="entry name" value="POPDC1-3_dom"/>
</dbReference>
<evidence type="ECO:0000256" key="4">
    <source>
        <dbReference type="ARBA" id="ARBA00022692"/>
    </source>
</evidence>
<dbReference type="PANTHER" id="PTHR12101">
    <property type="entry name" value="POPEYE DOMAIN CONTAINING PROTEIN"/>
    <property type="match status" value="1"/>
</dbReference>